<dbReference type="OrthoDB" id="2796646at2759"/>
<accession>A0A165RFG8</accession>
<dbReference type="EMBL" id="KV429050">
    <property type="protein sequence ID" value="KZT70682.1"/>
    <property type="molecule type" value="Genomic_DNA"/>
</dbReference>
<dbReference type="AlphaFoldDB" id="A0A165RFG8"/>
<name>A0A165RFG8_9APHY</name>
<gene>
    <name evidence="1" type="ORF">DAEQUDRAFT_725237</name>
</gene>
<organism evidence="1 2">
    <name type="scientific">Daedalea quercina L-15889</name>
    <dbReference type="NCBI Taxonomy" id="1314783"/>
    <lineage>
        <taxon>Eukaryota</taxon>
        <taxon>Fungi</taxon>
        <taxon>Dikarya</taxon>
        <taxon>Basidiomycota</taxon>
        <taxon>Agaricomycotina</taxon>
        <taxon>Agaricomycetes</taxon>
        <taxon>Polyporales</taxon>
        <taxon>Fomitopsis</taxon>
    </lineage>
</organism>
<reference evidence="1 2" key="1">
    <citation type="journal article" date="2016" name="Mol. Biol. Evol.">
        <title>Comparative Genomics of Early-Diverging Mushroom-Forming Fungi Provides Insights into the Origins of Lignocellulose Decay Capabilities.</title>
        <authorList>
            <person name="Nagy L.G."/>
            <person name="Riley R."/>
            <person name="Tritt A."/>
            <person name="Adam C."/>
            <person name="Daum C."/>
            <person name="Floudas D."/>
            <person name="Sun H."/>
            <person name="Yadav J.S."/>
            <person name="Pangilinan J."/>
            <person name="Larsson K.H."/>
            <person name="Matsuura K."/>
            <person name="Barry K."/>
            <person name="Labutti K."/>
            <person name="Kuo R."/>
            <person name="Ohm R.A."/>
            <person name="Bhattacharya S.S."/>
            <person name="Shirouzu T."/>
            <person name="Yoshinaga Y."/>
            <person name="Martin F.M."/>
            <person name="Grigoriev I.V."/>
            <person name="Hibbett D.S."/>
        </authorList>
    </citation>
    <scope>NUCLEOTIDE SEQUENCE [LARGE SCALE GENOMIC DNA]</scope>
    <source>
        <strain evidence="1 2">L-15889</strain>
    </source>
</reference>
<protein>
    <submittedName>
        <fullName evidence="1">Uncharacterized protein</fullName>
    </submittedName>
</protein>
<sequence>MNSRPTYISIYIHYRINGSKAAYMRSRRTNHCNFFTQFTKRDLRFLPFPAPQETTLEDWSEAKVHCRWLLGADDEEDDTAEKLREQIEFLRSQDAAELLESLEISKVELVQPPPPDQHSNTAIRCSREQYEAPTEQTISEYKDLLAQHKACVTLHHAQNDEIREKLRVVQERERDLILKHAYASEALDGRLSVSFGRTANE</sequence>
<dbReference type="Proteomes" id="UP000076727">
    <property type="component" value="Unassembled WGS sequence"/>
</dbReference>
<keyword evidence="2" id="KW-1185">Reference proteome</keyword>
<evidence type="ECO:0000313" key="2">
    <source>
        <dbReference type="Proteomes" id="UP000076727"/>
    </source>
</evidence>
<proteinExistence type="predicted"/>
<evidence type="ECO:0000313" key="1">
    <source>
        <dbReference type="EMBL" id="KZT70682.1"/>
    </source>
</evidence>